<name>A0A2S6CJA2_9PEZI</name>
<feature type="region of interest" description="Disordered" evidence="9">
    <location>
        <begin position="137"/>
        <end position="157"/>
    </location>
</feature>
<feature type="compositionally biased region" description="Polar residues" evidence="9">
    <location>
        <begin position="1072"/>
        <end position="1085"/>
    </location>
</feature>
<dbReference type="PROSITE" id="PS51847">
    <property type="entry name" value="SMP"/>
    <property type="match status" value="1"/>
</dbReference>
<feature type="compositionally biased region" description="Polar residues" evidence="9">
    <location>
        <begin position="656"/>
        <end position="668"/>
    </location>
</feature>
<feature type="compositionally biased region" description="Polar residues" evidence="9">
    <location>
        <begin position="540"/>
        <end position="549"/>
    </location>
</feature>
<feature type="compositionally biased region" description="Polar residues" evidence="9">
    <location>
        <begin position="1030"/>
        <end position="1046"/>
    </location>
</feature>
<feature type="compositionally biased region" description="Basic and acidic residues" evidence="9">
    <location>
        <begin position="873"/>
        <end position="901"/>
    </location>
</feature>
<feature type="compositionally biased region" description="Low complexity" evidence="9">
    <location>
        <begin position="697"/>
        <end position="715"/>
    </location>
</feature>
<evidence type="ECO:0000256" key="7">
    <source>
        <dbReference type="ARBA" id="ARBA00023121"/>
    </source>
</evidence>
<keyword evidence="4" id="KW-0256">Endoplasmic reticulum</keyword>
<organism evidence="12 13">
    <name type="scientific">Cercospora berteroae</name>
    <dbReference type="NCBI Taxonomy" id="357750"/>
    <lineage>
        <taxon>Eukaryota</taxon>
        <taxon>Fungi</taxon>
        <taxon>Dikarya</taxon>
        <taxon>Ascomycota</taxon>
        <taxon>Pezizomycotina</taxon>
        <taxon>Dothideomycetes</taxon>
        <taxon>Dothideomycetidae</taxon>
        <taxon>Mycosphaerellales</taxon>
        <taxon>Mycosphaerellaceae</taxon>
        <taxon>Cercospora</taxon>
    </lineage>
</organism>
<proteinExistence type="predicted"/>
<feature type="region of interest" description="Disordered" evidence="9">
    <location>
        <begin position="522"/>
        <end position="625"/>
    </location>
</feature>
<evidence type="ECO:0000256" key="9">
    <source>
        <dbReference type="SAM" id="MobiDB-lite"/>
    </source>
</evidence>
<feature type="region of interest" description="Disordered" evidence="9">
    <location>
        <begin position="762"/>
        <end position="1119"/>
    </location>
</feature>
<keyword evidence="5 10" id="KW-1133">Transmembrane helix</keyword>
<accession>A0A2S6CJA2</accession>
<feature type="compositionally biased region" description="Polar residues" evidence="9">
    <location>
        <begin position="844"/>
        <end position="860"/>
    </location>
</feature>
<evidence type="ECO:0000256" key="5">
    <source>
        <dbReference type="ARBA" id="ARBA00022989"/>
    </source>
</evidence>
<feature type="transmembrane region" description="Helical" evidence="10">
    <location>
        <begin position="7"/>
        <end position="33"/>
    </location>
</feature>
<feature type="compositionally biased region" description="Low complexity" evidence="9">
    <location>
        <begin position="929"/>
        <end position="948"/>
    </location>
</feature>
<feature type="compositionally biased region" description="Low complexity" evidence="9">
    <location>
        <begin position="574"/>
        <end position="586"/>
    </location>
</feature>
<protein>
    <recommendedName>
        <fullName evidence="11">SMP-LTD domain-containing protein</fullName>
    </recommendedName>
</protein>
<dbReference type="GO" id="GO:0005789">
    <property type="term" value="C:endoplasmic reticulum membrane"/>
    <property type="evidence" value="ECO:0007669"/>
    <property type="project" value="UniProtKB-SubCell"/>
</dbReference>
<feature type="domain" description="SMP-LTD" evidence="11">
    <location>
        <begin position="297"/>
        <end position="488"/>
    </location>
</feature>
<keyword evidence="13" id="KW-1185">Reference proteome</keyword>
<evidence type="ECO:0000256" key="6">
    <source>
        <dbReference type="ARBA" id="ARBA00023055"/>
    </source>
</evidence>
<dbReference type="GO" id="GO:0015914">
    <property type="term" value="P:phospholipid transport"/>
    <property type="evidence" value="ECO:0007669"/>
    <property type="project" value="TreeGrafter"/>
</dbReference>
<dbReference type="AlphaFoldDB" id="A0A2S6CJA2"/>
<dbReference type="InterPro" id="IPR031468">
    <property type="entry name" value="SMP_LBD"/>
</dbReference>
<evidence type="ECO:0000313" key="13">
    <source>
        <dbReference type="Proteomes" id="UP000237631"/>
    </source>
</evidence>
<evidence type="ECO:0000259" key="11">
    <source>
        <dbReference type="PROSITE" id="PS51847"/>
    </source>
</evidence>
<feature type="compositionally biased region" description="Basic and acidic residues" evidence="9">
    <location>
        <begin position="1086"/>
        <end position="1100"/>
    </location>
</feature>
<feature type="compositionally biased region" description="Low complexity" evidence="9">
    <location>
        <begin position="675"/>
        <end position="689"/>
    </location>
</feature>
<keyword evidence="7" id="KW-0446">Lipid-binding</keyword>
<feature type="region of interest" description="Disordered" evidence="9">
    <location>
        <begin position="38"/>
        <end position="69"/>
    </location>
</feature>
<keyword evidence="3 10" id="KW-0812">Transmembrane</keyword>
<comment type="subcellular location">
    <subcellularLocation>
        <location evidence="1">Endoplasmic reticulum membrane</location>
    </subcellularLocation>
</comment>
<evidence type="ECO:0000256" key="1">
    <source>
        <dbReference type="ARBA" id="ARBA00004586"/>
    </source>
</evidence>
<gene>
    <name evidence="12" type="ORF">CBER1_04360</name>
</gene>
<dbReference type="GO" id="GO:1990456">
    <property type="term" value="P:mitochondrion-endoplasmic reticulum membrane tethering"/>
    <property type="evidence" value="ECO:0007669"/>
    <property type="project" value="TreeGrafter"/>
</dbReference>
<feature type="region of interest" description="Disordered" evidence="9">
    <location>
        <begin position="99"/>
        <end position="123"/>
    </location>
</feature>
<dbReference type="EMBL" id="PNEN01000351">
    <property type="protein sequence ID" value="PPJ59791.1"/>
    <property type="molecule type" value="Genomic_DNA"/>
</dbReference>
<feature type="compositionally biased region" description="Polar residues" evidence="9">
    <location>
        <begin position="99"/>
        <end position="108"/>
    </location>
</feature>
<dbReference type="Proteomes" id="UP000237631">
    <property type="component" value="Unassembled WGS sequence"/>
</dbReference>
<evidence type="ECO:0000256" key="4">
    <source>
        <dbReference type="ARBA" id="ARBA00022824"/>
    </source>
</evidence>
<feature type="compositionally biased region" description="Polar residues" evidence="9">
    <location>
        <begin position="1104"/>
        <end position="1119"/>
    </location>
</feature>
<feature type="compositionally biased region" description="Pro residues" evidence="9">
    <location>
        <begin position="768"/>
        <end position="778"/>
    </location>
</feature>
<dbReference type="OrthoDB" id="26740at2759"/>
<keyword evidence="6" id="KW-0445">Lipid transport</keyword>
<evidence type="ECO:0000313" key="12">
    <source>
        <dbReference type="EMBL" id="PPJ59791.1"/>
    </source>
</evidence>
<feature type="compositionally biased region" description="Pro residues" evidence="9">
    <location>
        <begin position="914"/>
        <end position="923"/>
    </location>
</feature>
<evidence type="ECO:0000256" key="3">
    <source>
        <dbReference type="ARBA" id="ARBA00022692"/>
    </source>
</evidence>
<dbReference type="CDD" id="cd21675">
    <property type="entry name" value="SMP_TEX2"/>
    <property type="match status" value="1"/>
</dbReference>
<sequence length="1119" mass="120135">MTLRALLYAYVIGGLTFIPLLVAAILIPAWYLLPRAEQGKSSGQRDEEDGEERDSKTHRKGPHARSFSGDAAASGTFAVLRRYDFQAALTALNGRTNSTTSIGGNTISDGLASPEGATNASSESVYQSMYRTVFTGGKNNGSTPSVLHDANGQEVTTGRKPVPANLLYIVLRHGHLMLYDSPAQVEVKHVLSLAHHKVTLQAGKDDDEECKETNILEADLFTKRTAIVLTPVDLPNGALQTPSQSQAKPFYLFTATNIDKEDFYHALIAHRAHPPTPKALEPNALIKLQSALHSSSLTPETRALDALVGRIFLAIHRTDTLSSFMRGKLEKKLNRIQKPAFIPSLLVQSIHLGDAGPVFSSLKLRELNIDGEMVLSADMKYNGGLAVTLLAVAKLDLGTRFKVRTVDLALKTVIERISGTMLLRIKPPPSNRLWFCFESVPELDVRVEPIVSERKITYGFILRAIEDRVRLAFKEGLVKPNWDDIPMPFTDTRGTSARGGLWSDLGATDTEIASDAEHVLSERNEKTASMPSLPQELDTGVSSGVSPTHNGIRGRETTSVEAGIDKSPRPPRPLRAASTSSSPSTAVDGQNVEPVRGEDAGRLAQQPRRLWRPRTTTATAMTKDAAEELRDLQLKAERLMSSANEKVGGEVGRTTGLDQNLDNVTTGKNNDDKSSVQSPESSSKGSAASTRTPSMRSTVSSASTAAPSVASETTHAGRKANLLAATVNATTAAKNWGWNAIQRNRGAIPRPGEKQDFVAQQPLGRGMPLPPPGQPLPGPQKGLWGSVNSLRRRPVPGPDPLHAEPMPTTDEDGLATRSNVDDASLSSSPSRRSLQATEEEFQPFQENSGEGHSGTRSENSIVRDVGDAGSHSDLGEHNDSEQRKDPDTSAAVSRRDREADTKTASNLDIDPSHKNPPPLPARPPKNVESGGLPPVSASLSGSPSSTRASSKERITRSSPPGADDGLSPAKQPEHARSRSSTSLLVCPTPGVTDKAVATTPLPALSAMDAQATPQDTRAAVSPAKNDKNSSLRAAQIASNTSNSSAQKQHDTVRVHSATKELDPRSTSERQNDNNGTDKISINSRNSMEDRTPVAEKERAHVAQHKTSPSIGFSDGWPSN</sequence>
<evidence type="ECO:0000256" key="2">
    <source>
        <dbReference type="ARBA" id="ARBA00022448"/>
    </source>
</evidence>
<feature type="compositionally biased region" description="Basic and acidic residues" evidence="9">
    <location>
        <begin position="1047"/>
        <end position="1071"/>
    </location>
</feature>
<feature type="compositionally biased region" description="Low complexity" evidence="9">
    <location>
        <begin position="824"/>
        <end position="834"/>
    </location>
</feature>
<dbReference type="PANTHER" id="PTHR13466:SF19">
    <property type="entry name" value="NUCLEUS-VACUOLE JUNCTION PROTEIN 2"/>
    <property type="match status" value="1"/>
</dbReference>
<reference evidence="13" key="1">
    <citation type="journal article" date="2017" name="bioRxiv">
        <title>Conservation of a gene cluster reveals novel cercosporin biosynthetic mechanisms and extends production to the genus Colletotrichum.</title>
        <authorList>
            <person name="de Jonge R."/>
            <person name="Ebert M.K."/>
            <person name="Huitt-Roehl C.R."/>
            <person name="Pal P."/>
            <person name="Suttle J.C."/>
            <person name="Spanner R.E."/>
            <person name="Neubauer J.D."/>
            <person name="Jurick W.M.II."/>
            <person name="Stott K.A."/>
            <person name="Secor G.A."/>
            <person name="Thomma B.P.H.J."/>
            <person name="Van de Peer Y."/>
            <person name="Townsend C.A."/>
            <person name="Bolton M.D."/>
        </authorList>
    </citation>
    <scope>NUCLEOTIDE SEQUENCE [LARGE SCALE GENOMIC DNA]</scope>
    <source>
        <strain evidence="13">CBS538.71</strain>
    </source>
</reference>
<evidence type="ECO:0000256" key="10">
    <source>
        <dbReference type="SAM" id="Phobius"/>
    </source>
</evidence>
<evidence type="ECO:0000256" key="8">
    <source>
        <dbReference type="ARBA" id="ARBA00023136"/>
    </source>
</evidence>
<feature type="region of interest" description="Disordered" evidence="9">
    <location>
        <begin position="643"/>
        <end position="715"/>
    </location>
</feature>
<keyword evidence="8 10" id="KW-0472">Membrane</keyword>
<dbReference type="GO" id="GO:0032865">
    <property type="term" value="C:ERMES complex"/>
    <property type="evidence" value="ECO:0007669"/>
    <property type="project" value="TreeGrafter"/>
</dbReference>
<dbReference type="STRING" id="357750.A0A2S6CJA2"/>
<keyword evidence="2" id="KW-0813">Transport</keyword>
<comment type="caution">
    <text evidence="12">The sequence shown here is derived from an EMBL/GenBank/DDBJ whole genome shotgun (WGS) entry which is preliminary data.</text>
</comment>
<dbReference type="GO" id="GO:0008289">
    <property type="term" value="F:lipid binding"/>
    <property type="evidence" value="ECO:0007669"/>
    <property type="project" value="UniProtKB-KW"/>
</dbReference>
<feature type="compositionally biased region" description="Basic and acidic residues" evidence="9">
    <location>
        <begin position="553"/>
        <end position="568"/>
    </location>
</feature>
<dbReference type="PANTHER" id="PTHR13466">
    <property type="entry name" value="TEX2 PROTEIN-RELATED"/>
    <property type="match status" value="1"/>
</dbReference>